<keyword evidence="7" id="KW-1185">Reference proteome</keyword>
<dbReference type="PANTHER" id="PTHR44366">
    <property type="entry name" value="UDP-N-ACETYLGLUCOSAMINE--PEPTIDE N-ACETYLGLUCOSAMINYLTRANSFERASE 110 KDA SUBUNIT"/>
    <property type="match status" value="1"/>
</dbReference>
<feature type="domain" description="O-GlcNAc transferase C-terminal" evidence="5">
    <location>
        <begin position="245"/>
        <end position="429"/>
    </location>
</feature>
<sequence length="456" mass="50150">MKLHLESRDMCEWSGLGDLREGLRAKLARGESGKVSPFLLLAMSGVSAGEQRDCSELWMRDRQAACADDRAALAFTFDPAARPKIRIGYLSCDFHEHATSLLLVEMLEAHDRARFELFAYSYGADDGKSMRPRLEAAFDHFINIEPLSNIDAARAIHANGIDVLIDLKGYTQHTRTAILMFGPAPVQVNFLGYPGTLGTTMCDYIVTDGFLTPAASAKDYSESFAYLPHSYQPHGRKGLIGKAPTRADVGLPESGFVFCCFNQAYKITPEIFDVWCRLLLEAPDSVLWLLKNDKAEGNLKNEAFSRGVTADRLVFAEDLPQIDHLGRLQLADLVLDTSPYNAHTTASDALWASVPLVTCSGDTFPSRVAGSILSAIGLSELIATDLDAYFDLAYEFATNPTRLATVKAKLAANRLTTPLFDIEAYTRDIEGLYEIMWRRYRDGEAPASIGAVPIAG</sequence>
<dbReference type="SUPFAM" id="SSF53756">
    <property type="entry name" value="UDP-Glycosyltransferase/glycogen phosphorylase"/>
    <property type="match status" value="1"/>
</dbReference>
<dbReference type="EMBL" id="CP136862">
    <property type="protein sequence ID" value="WOJ90014.1"/>
    <property type="molecule type" value="Genomic_DNA"/>
</dbReference>
<evidence type="ECO:0000313" key="6">
    <source>
        <dbReference type="EMBL" id="WOJ90014.1"/>
    </source>
</evidence>
<keyword evidence="4" id="KW-0802">TPR repeat</keyword>
<accession>A0ABZ0HTY2</accession>
<proteinExistence type="predicted"/>
<gene>
    <name evidence="6" type="ORF">RZS28_01500</name>
</gene>
<name>A0ABZ0HTY2_9HYPH</name>
<dbReference type="PANTHER" id="PTHR44366:SF1">
    <property type="entry name" value="UDP-N-ACETYLGLUCOSAMINE--PEPTIDE N-ACETYLGLUCOSAMINYLTRANSFERASE 110 KDA SUBUNIT"/>
    <property type="match status" value="1"/>
</dbReference>
<comment type="pathway">
    <text evidence="1">Protein modification; protein glycosylation.</text>
</comment>
<protein>
    <submittedName>
        <fullName evidence="6">UDP-N-acetylglucosamine-peptide N-acetylglucosaminyltransferase</fullName>
    </submittedName>
</protein>
<dbReference type="Gene3D" id="3.40.50.2000">
    <property type="entry name" value="Glycogen Phosphorylase B"/>
    <property type="match status" value="1"/>
</dbReference>
<evidence type="ECO:0000313" key="7">
    <source>
        <dbReference type="Proteomes" id="UP001626536"/>
    </source>
</evidence>
<dbReference type="InterPro" id="IPR037919">
    <property type="entry name" value="OGT"/>
</dbReference>
<dbReference type="Proteomes" id="UP001626536">
    <property type="component" value="Chromosome"/>
</dbReference>
<evidence type="ECO:0000256" key="2">
    <source>
        <dbReference type="ARBA" id="ARBA00022679"/>
    </source>
</evidence>
<evidence type="ECO:0000256" key="1">
    <source>
        <dbReference type="ARBA" id="ARBA00004922"/>
    </source>
</evidence>
<evidence type="ECO:0000256" key="4">
    <source>
        <dbReference type="ARBA" id="ARBA00022803"/>
    </source>
</evidence>
<evidence type="ECO:0000259" key="5">
    <source>
        <dbReference type="Pfam" id="PF13844"/>
    </source>
</evidence>
<evidence type="ECO:0000256" key="3">
    <source>
        <dbReference type="ARBA" id="ARBA00022737"/>
    </source>
</evidence>
<dbReference type="Gene3D" id="3.40.50.11380">
    <property type="match status" value="1"/>
</dbReference>
<dbReference type="InterPro" id="IPR029489">
    <property type="entry name" value="OGT/SEC/SPY_C"/>
</dbReference>
<feature type="domain" description="O-GlcNAc transferase C-terminal" evidence="5">
    <location>
        <begin position="75"/>
        <end position="231"/>
    </location>
</feature>
<dbReference type="RefSeq" id="WP_407339458.1">
    <property type="nucleotide sequence ID" value="NZ_CP136862.1"/>
</dbReference>
<keyword evidence="3" id="KW-0677">Repeat</keyword>
<dbReference type="GO" id="GO:0016757">
    <property type="term" value="F:glycosyltransferase activity"/>
    <property type="evidence" value="ECO:0007669"/>
    <property type="project" value="UniProtKB-KW"/>
</dbReference>
<reference evidence="6 7" key="1">
    <citation type="submission" date="2023-10" db="EMBL/GenBank/DDBJ databases">
        <title>Novel methanotroph of the genus Methylocapsa from a subarctic wetland.</title>
        <authorList>
            <person name="Belova S.E."/>
            <person name="Oshkin I.Y."/>
            <person name="Miroshnikov K."/>
            <person name="Dedysh S.N."/>
        </authorList>
    </citation>
    <scope>NUCLEOTIDE SEQUENCE [LARGE SCALE GENOMIC DNA]</scope>
    <source>
        <strain evidence="6 7">RX1</strain>
    </source>
</reference>
<organism evidence="6 7">
    <name type="scientific">Methylocapsa polymorpha</name>
    <dbReference type="NCBI Taxonomy" id="3080828"/>
    <lineage>
        <taxon>Bacteria</taxon>
        <taxon>Pseudomonadati</taxon>
        <taxon>Pseudomonadota</taxon>
        <taxon>Alphaproteobacteria</taxon>
        <taxon>Hyphomicrobiales</taxon>
        <taxon>Beijerinckiaceae</taxon>
        <taxon>Methylocapsa</taxon>
    </lineage>
</organism>
<keyword evidence="2" id="KW-0808">Transferase</keyword>
<keyword evidence="6" id="KW-0328">Glycosyltransferase</keyword>
<dbReference type="Pfam" id="PF13844">
    <property type="entry name" value="Glyco_transf_41"/>
    <property type="match status" value="2"/>
</dbReference>